<keyword evidence="5" id="KW-0449">Lipoprotein</keyword>
<dbReference type="RefSeq" id="WP_069152895.1">
    <property type="nucleotide sequence ID" value="NZ_DAWDRA010000370.1"/>
</dbReference>
<dbReference type="Proteomes" id="UP000094271">
    <property type="component" value="Unassembled WGS sequence"/>
</dbReference>
<feature type="compositionally biased region" description="Low complexity" evidence="6">
    <location>
        <begin position="32"/>
        <end position="62"/>
    </location>
</feature>
<evidence type="ECO:0000256" key="6">
    <source>
        <dbReference type="SAM" id="MobiDB-lite"/>
    </source>
</evidence>
<dbReference type="Gene3D" id="3.40.190.10">
    <property type="entry name" value="Periplasmic binding protein-like II"/>
    <property type="match status" value="2"/>
</dbReference>
<evidence type="ECO:0000313" key="13">
    <source>
        <dbReference type="Proteomes" id="UP000094869"/>
    </source>
</evidence>
<evidence type="ECO:0000256" key="2">
    <source>
        <dbReference type="ARBA" id="ARBA00022729"/>
    </source>
</evidence>
<keyword evidence="1" id="KW-1003">Cell membrane</keyword>
<keyword evidence="2 7" id="KW-0732">Signal</keyword>
<evidence type="ECO:0000313" key="8">
    <source>
        <dbReference type="EMBL" id="ODM07194.1"/>
    </source>
</evidence>
<dbReference type="PANTHER" id="PTHR43649">
    <property type="entry name" value="ARABINOSE-BINDING PROTEIN-RELATED"/>
    <property type="match status" value="1"/>
</dbReference>
<accession>A0A1E3AEP8</accession>
<evidence type="ECO:0000313" key="11">
    <source>
        <dbReference type="Proteomes" id="UP000094067"/>
    </source>
</evidence>
<dbReference type="InterPro" id="IPR006059">
    <property type="entry name" value="SBP"/>
</dbReference>
<dbReference type="Proteomes" id="UP000094067">
    <property type="component" value="Unassembled WGS sequence"/>
</dbReference>
<dbReference type="InterPro" id="IPR050490">
    <property type="entry name" value="Bact_solute-bd_prot1"/>
</dbReference>
<name>A0A1E3AEP8_9FIRM</name>
<evidence type="ECO:0000313" key="12">
    <source>
        <dbReference type="Proteomes" id="UP000094271"/>
    </source>
</evidence>
<dbReference type="Pfam" id="PF01547">
    <property type="entry name" value="SBP_bac_1"/>
    <property type="match status" value="1"/>
</dbReference>
<dbReference type="PROSITE" id="PS51257">
    <property type="entry name" value="PROKAR_LIPOPROTEIN"/>
    <property type="match status" value="1"/>
</dbReference>
<evidence type="ECO:0000313" key="10">
    <source>
        <dbReference type="EMBL" id="ODR55127.1"/>
    </source>
</evidence>
<reference evidence="8 11" key="1">
    <citation type="submission" date="2016-07" db="EMBL/GenBank/DDBJ databases">
        <title>Characterization of isolates of Eisenbergiella tayi derived from blood cultures, using whole genome sequencing.</title>
        <authorList>
            <person name="Burdz T."/>
            <person name="Wiebe D."/>
            <person name="Huynh C."/>
            <person name="Bernard K."/>
        </authorList>
    </citation>
    <scope>NUCLEOTIDE SEQUENCE [LARGE SCALE GENOMIC DNA]</scope>
    <source>
        <strain evidence="8 11">NML 110608</strain>
    </source>
</reference>
<dbReference type="PATRIC" id="fig|1432052.4.peg.3437"/>
<dbReference type="EMBL" id="MEHD01000036">
    <property type="protein sequence ID" value="ODR50194.1"/>
    <property type="molecule type" value="Genomic_DNA"/>
</dbReference>
<proteinExistence type="predicted"/>
<evidence type="ECO:0000256" key="1">
    <source>
        <dbReference type="ARBA" id="ARBA00022475"/>
    </source>
</evidence>
<gene>
    <name evidence="10" type="ORF">BEI59_04220</name>
    <name evidence="8" type="ORF">BEI61_03084</name>
    <name evidence="9" type="ORF">BEI63_24235</name>
</gene>
<dbReference type="EMBL" id="MCGH01000002">
    <property type="protein sequence ID" value="ODM07194.1"/>
    <property type="molecule type" value="Genomic_DNA"/>
</dbReference>
<keyword evidence="3" id="KW-0472">Membrane</keyword>
<evidence type="ECO:0000313" key="9">
    <source>
        <dbReference type="EMBL" id="ODR50194.1"/>
    </source>
</evidence>
<dbReference type="PANTHER" id="PTHR43649:SF33">
    <property type="entry name" value="POLYGALACTURONAN_RHAMNOGALACTURONAN-BINDING PROTEIN YTCQ"/>
    <property type="match status" value="1"/>
</dbReference>
<feature type="signal peptide" evidence="7">
    <location>
        <begin position="1"/>
        <end position="22"/>
    </location>
</feature>
<evidence type="ECO:0000256" key="3">
    <source>
        <dbReference type="ARBA" id="ARBA00023136"/>
    </source>
</evidence>
<dbReference type="AlphaFoldDB" id="A0A1E3AEP8"/>
<evidence type="ECO:0000256" key="7">
    <source>
        <dbReference type="SAM" id="SignalP"/>
    </source>
</evidence>
<keyword evidence="4" id="KW-0564">Palmitate</keyword>
<keyword evidence="13" id="KW-1185">Reference proteome</keyword>
<evidence type="ECO:0000256" key="4">
    <source>
        <dbReference type="ARBA" id="ARBA00023139"/>
    </source>
</evidence>
<reference evidence="10 12" key="3">
    <citation type="submission" date="2016-08" db="EMBL/GenBank/DDBJ databases">
        <authorList>
            <person name="Seilhamer J.J."/>
        </authorList>
    </citation>
    <scope>NUCLEOTIDE SEQUENCE [LARGE SCALE GENOMIC DNA]</scope>
    <source>
        <strain evidence="10 12">NML150140-1</strain>
    </source>
</reference>
<feature type="chain" id="PRO_5014540593" evidence="7">
    <location>
        <begin position="23"/>
        <end position="598"/>
    </location>
</feature>
<dbReference type="EMBL" id="MEHA01000002">
    <property type="protein sequence ID" value="ODR55127.1"/>
    <property type="molecule type" value="Genomic_DNA"/>
</dbReference>
<feature type="region of interest" description="Disordered" evidence="6">
    <location>
        <begin position="29"/>
        <end position="64"/>
    </location>
</feature>
<reference evidence="9 13" key="2">
    <citation type="submission" date="2016-08" db="EMBL/GenBank/DDBJ databases">
        <title>Characterization of Isolates of Eisenbergiella tayi Derived from Blood Cultures, Using Whole Genome Sequencing.</title>
        <authorList>
            <person name="Bernier A.-M."/>
            <person name="Burdz T."/>
            <person name="Wiebe D."/>
            <person name="Bernard K."/>
        </authorList>
    </citation>
    <scope>NUCLEOTIDE SEQUENCE [LARGE SCALE GENOMIC DNA]</scope>
    <source>
        <strain evidence="9 13">NML120146</strain>
    </source>
</reference>
<dbReference type="Proteomes" id="UP000094869">
    <property type="component" value="Unassembled WGS sequence"/>
</dbReference>
<organism evidence="8 11">
    <name type="scientific">Eisenbergiella tayi</name>
    <dbReference type="NCBI Taxonomy" id="1432052"/>
    <lineage>
        <taxon>Bacteria</taxon>
        <taxon>Bacillati</taxon>
        <taxon>Bacillota</taxon>
        <taxon>Clostridia</taxon>
        <taxon>Lachnospirales</taxon>
        <taxon>Lachnospiraceae</taxon>
        <taxon>Eisenbergiella</taxon>
    </lineage>
</organism>
<sequence length="598" mass="65989">MKRKRLASLALAAIMTASTVLAGCGQGKDTTAPAGGSSEPAAAESAAESSAGTEAAQGAAPEVSHDTEMTIEIYDKAANYQGIQSGWYGKVLKDKFNIQLNIIAPQVSGDANSLYQTRSASGNLGDIVIIDNSEMQDCVEAGLIMDIGDIIGNYENLTKYKEQIDLFNGTMSGVEAGSVFAIPCNMNSNGPTAFVGTEVASAPRVPWDLYEGLGCPELKTTDDLLNMLADMQEKYPTNAAGDKAFAITMWKDWDGTSIENANLLTNWFGQQVKESVLLGNDNTIMPLTDKNGGYYKALQFFYKANQMGLVDPDSATQDWTTACDSKMKQKRVYLFWYNWQNGFWNTPEHGASRENYMYTPVEELNFFQTADSYYGDGRVWGVGSQVDEEKKLRIMELLDWLASPEGLTYQHNSLEGLIYTVNDDGTYTLTQDGQNRFTADVQIPEELGGGLWSDGNNQVNQWIVGSAEMNPVTGEYFEPGLWASMIKLNQTATTEEWTEKFGAINEVEYMRDKNQLGMVANVNIPLASDDTDTALIRSQCKSVVCDASWRMVFATSDEEFEKMWDDMCVQLEGFGWNDLVAFDTNKYQAVIDARKAAE</sequence>
<dbReference type="SUPFAM" id="SSF53850">
    <property type="entry name" value="Periplasmic binding protein-like II"/>
    <property type="match status" value="1"/>
</dbReference>
<comment type="caution">
    <text evidence="8">The sequence shown here is derived from an EMBL/GenBank/DDBJ whole genome shotgun (WGS) entry which is preliminary data.</text>
</comment>
<evidence type="ECO:0000256" key="5">
    <source>
        <dbReference type="ARBA" id="ARBA00023288"/>
    </source>
</evidence>
<dbReference type="OrthoDB" id="3235892at2"/>
<protein>
    <submittedName>
        <fullName evidence="8">Bacterial extracellular solute-binding protein</fullName>
    </submittedName>
    <submittedName>
        <fullName evidence="9">Sugar ABC transporter substrate-binding protein</fullName>
    </submittedName>
</protein>